<reference evidence="3" key="1">
    <citation type="journal article" date="2019" name="Int. J. Syst. Evol. Microbiol.">
        <title>The Global Catalogue of Microorganisms (GCM) 10K type strain sequencing project: providing services to taxonomists for standard genome sequencing and annotation.</title>
        <authorList>
            <consortium name="The Broad Institute Genomics Platform"/>
            <consortium name="The Broad Institute Genome Sequencing Center for Infectious Disease"/>
            <person name="Wu L."/>
            <person name="Ma J."/>
        </authorList>
    </citation>
    <scope>NUCLEOTIDE SEQUENCE [LARGE SCALE GENOMIC DNA]</scope>
    <source>
        <strain evidence="3">CGMCC 4.7638</strain>
    </source>
</reference>
<dbReference type="EMBL" id="JBHUKQ010000014">
    <property type="protein sequence ID" value="MFD2483957.1"/>
    <property type="molecule type" value="Genomic_DNA"/>
</dbReference>
<proteinExistence type="predicted"/>
<dbReference type="SMART" id="SM00347">
    <property type="entry name" value="HTH_MARR"/>
    <property type="match status" value="1"/>
</dbReference>
<dbReference type="InterPro" id="IPR036390">
    <property type="entry name" value="WH_DNA-bd_sf"/>
</dbReference>
<dbReference type="Gene3D" id="1.10.10.10">
    <property type="entry name" value="Winged helix-like DNA-binding domain superfamily/Winged helix DNA-binding domain"/>
    <property type="match status" value="1"/>
</dbReference>
<evidence type="ECO:0000259" key="1">
    <source>
        <dbReference type="SMART" id="SM00347"/>
    </source>
</evidence>
<name>A0ABW5I424_9PSEU</name>
<dbReference type="InterPro" id="IPR039422">
    <property type="entry name" value="MarR/SlyA-like"/>
</dbReference>
<feature type="domain" description="HTH marR-type" evidence="1">
    <location>
        <begin position="38"/>
        <end position="139"/>
    </location>
</feature>
<dbReference type="RefSeq" id="WP_344283737.1">
    <property type="nucleotide sequence ID" value="NZ_BAAAHV010000022.1"/>
</dbReference>
<accession>A0ABW5I424</accession>
<dbReference type="PANTHER" id="PTHR33164">
    <property type="entry name" value="TRANSCRIPTIONAL REGULATOR, MARR FAMILY"/>
    <property type="match status" value="1"/>
</dbReference>
<dbReference type="PANTHER" id="PTHR33164:SF99">
    <property type="entry name" value="MARR FAMILY REGULATORY PROTEIN"/>
    <property type="match status" value="1"/>
</dbReference>
<gene>
    <name evidence="2" type="ORF">ACFSUT_27010</name>
</gene>
<evidence type="ECO:0000313" key="3">
    <source>
        <dbReference type="Proteomes" id="UP001597542"/>
    </source>
</evidence>
<dbReference type="SUPFAM" id="SSF46785">
    <property type="entry name" value="Winged helix' DNA-binding domain"/>
    <property type="match status" value="1"/>
</dbReference>
<comment type="caution">
    <text evidence="2">The sequence shown here is derived from an EMBL/GenBank/DDBJ whole genome shotgun (WGS) entry which is preliminary data.</text>
</comment>
<evidence type="ECO:0000313" key="2">
    <source>
        <dbReference type="EMBL" id="MFD2483957.1"/>
    </source>
</evidence>
<dbReference type="InterPro" id="IPR000835">
    <property type="entry name" value="HTH_MarR-typ"/>
</dbReference>
<sequence length="158" mass="16815">MSRSTPQEPPALVALTGSSRLGALARRLAQAVTAGVLAEVQQRDARIRAVHLRVFASLENGPARAVAVARLLGTTKQTTGPVIDELVAWGYLARRDDPADARAKLVDFTGAGRELAEAAAEAVRVLESRVADEVGREELDRCRETLWRAVGALEPPGG</sequence>
<dbReference type="InterPro" id="IPR036388">
    <property type="entry name" value="WH-like_DNA-bd_sf"/>
</dbReference>
<protein>
    <submittedName>
        <fullName evidence="2">MarR family winged helix-turn-helix transcriptional regulator</fullName>
    </submittedName>
</protein>
<organism evidence="2 3">
    <name type="scientific">Amycolatopsis albidoflavus</name>
    <dbReference type="NCBI Taxonomy" id="102226"/>
    <lineage>
        <taxon>Bacteria</taxon>
        <taxon>Bacillati</taxon>
        <taxon>Actinomycetota</taxon>
        <taxon>Actinomycetes</taxon>
        <taxon>Pseudonocardiales</taxon>
        <taxon>Pseudonocardiaceae</taxon>
        <taxon>Amycolatopsis</taxon>
    </lineage>
</organism>
<keyword evidence="3" id="KW-1185">Reference proteome</keyword>
<dbReference type="Proteomes" id="UP001597542">
    <property type="component" value="Unassembled WGS sequence"/>
</dbReference>
<dbReference type="Pfam" id="PF12802">
    <property type="entry name" value="MarR_2"/>
    <property type="match status" value="1"/>
</dbReference>